<evidence type="ECO:0000313" key="1">
    <source>
        <dbReference type="EMBL" id="BDZ47311.1"/>
    </source>
</evidence>
<organism evidence="1 2">
    <name type="scientific">Naasia aerilata</name>
    <dbReference type="NCBI Taxonomy" id="1162966"/>
    <lineage>
        <taxon>Bacteria</taxon>
        <taxon>Bacillati</taxon>
        <taxon>Actinomycetota</taxon>
        <taxon>Actinomycetes</taxon>
        <taxon>Micrococcales</taxon>
        <taxon>Microbacteriaceae</taxon>
        <taxon>Naasia</taxon>
    </lineage>
</organism>
<reference evidence="2" key="1">
    <citation type="journal article" date="2019" name="Int. J. Syst. Evol. Microbiol.">
        <title>The Global Catalogue of Microorganisms (GCM) 10K type strain sequencing project: providing services to taxonomists for standard genome sequencing and annotation.</title>
        <authorList>
            <consortium name="The Broad Institute Genomics Platform"/>
            <consortium name="The Broad Institute Genome Sequencing Center for Infectious Disease"/>
            <person name="Wu L."/>
            <person name="Ma J."/>
        </authorList>
    </citation>
    <scope>NUCLEOTIDE SEQUENCE [LARGE SCALE GENOMIC DNA]</scope>
    <source>
        <strain evidence="2">NBRC 108725</strain>
    </source>
</reference>
<gene>
    <name evidence="1" type="ORF">GCM10025866_32200</name>
</gene>
<dbReference type="RefSeq" id="WP_286277248.1">
    <property type="nucleotide sequence ID" value="NZ_AP027731.1"/>
</dbReference>
<protein>
    <recommendedName>
        <fullName evidence="3">Glutaminase</fullName>
    </recommendedName>
</protein>
<keyword evidence="2" id="KW-1185">Reference proteome</keyword>
<accession>A0ABN6XUI9</accession>
<sequence>MSTEATYPELAAMLQRTTAWLEEHGARDEALGRFERKRGIFGLGGGMVLVPRGRVWRLGVLLLDRELRLFAAGSVTRAVAPGHPNFQSVSGEQRRQIRRTALESGFAAGEVVNFDADELALDAESLTAGSGPLLLAEGIVTVQWAPRQGRVPLAGYLKERSRLLARQDGWDETVPSP</sequence>
<dbReference type="Proteomes" id="UP001321498">
    <property type="component" value="Chromosome"/>
</dbReference>
<evidence type="ECO:0000313" key="2">
    <source>
        <dbReference type="Proteomes" id="UP001321498"/>
    </source>
</evidence>
<name>A0ABN6XUI9_9MICO</name>
<proteinExistence type="predicted"/>
<evidence type="ECO:0008006" key="3">
    <source>
        <dbReference type="Google" id="ProtNLM"/>
    </source>
</evidence>
<dbReference type="EMBL" id="AP027731">
    <property type="protein sequence ID" value="BDZ47311.1"/>
    <property type="molecule type" value="Genomic_DNA"/>
</dbReference>